<feature type="compositionally biased region" description="Low complexity" evidence="1">
    <location>
        <begin position="156"/>
        <end position="214"/>
    </location>
</feature>
<evidence type="ECO:0000313" key="5">
    <source>
        <dbReference type="Proteomes" id="UP000193240"/>
    </source>
</evidence>
<keyword evidence="2" id="KW-0472">Membrane</keyword>
<feature type="region of interest" description="Disordered" evidence="1">
    <location>
        <begin position="156"/>
        <end position="220"/>
    </location>
</feature>
<accession>A0A1Y2LSD1</accession>
<evidence type="ECO:0008006" key="6">
    <source>
        <dbReference type="Google" id="ProtNLM"/>
    </source>
</evidence>
<evidence type="ECO:0000256" key="3">
    <source>
        <dbReference type="SAM" id="SignalP"/>
    </source>
</evidence>
<dbReference type="OMA" id="CENPFEV"/>
<keyword evidence="5" id="KW-1185">Reference proteome</keyword>
<feature type="region of interest" description="Disordered" evidence="1">
    <location>
        <begin position="288"/>
        <end position="314"/>
    </location>
</feature>
<dbReference type="Proteomes" id="UP000193240">
    <property type="component" value="Unassembled WGS sequence"/>
</dbReference>
<name>A0A1Y2LSD1_EPING</name>
<keyword evidence="2" id="KW-0812">Transmembrane</keyword>
<evidence type="ECO:0000256" key="1">
    <source>
        <dbReference type="SAM" id="MobiDB-lite"/>
    </source>
</evidence>
<keyword evidence="3" id="KW-0732">Signal</keyword>
<dbReference type="InParanoid" id="A0A1Y2LSD1"/>
<proteinExistence type="predicted"/>
<feature type="signal peptide" evidence="3">
    <location>
        <begin position="1"/>
        <end position="19"/>
    </location>
</feature>
<organism evidence="4 5">
    <name type="scientific">Epicoccum nigrum</name>
    <name type="common">Soil fungus</name>
    <name type="synonym">Epicoccum purpurascens</name>
    <dbReference type="NCBI Taxonomy" id="105696"/>
    <lineage>
        <taxon>Eukaryota</taxon>
        <taxon>Fungi</taxon>
        <taxon>Dikarya</taxon>
        <taxon>Ascomycota</taxon>
        <taxon>Pezizomycotina</taxon>
        <taxon>Dothideomycetes</taxon>
        <taxon>Pleosporomycetidae</taxon>
        <taxon>Pleosporales</taxon>
        <taxon>Pleosporineae</taxon>
        <taxon>Didymellaceae</taxon>
        <taxon>Epicoccum</taxon>
    </lineage>
</organism>
<dbReference type="STRING" id="105696.A0A1Y2LSD1"/>
<gene>
    <name evidence="4" type="ORF">B5807_09011</name>
</gene>
<feature type="chain" id="PRO_5012530986" description="Mid2 domain-containing protein" evidence="3">
    <location>
        <begin position="20"/>
        <end position="314"/>
    </location>
</feature>
<dbReference type="AlphaFoldDB" id="A0A1Y2LSD1"/>
<dbReference type="EMBL" id="KZ107850">
    <property type="protein sequence ID" value="OSS46710.1"/>
    <property type="molecule type" value="Genomic_DNA"/>
</dbReference>
<keyword evidence="2" id="KW-1133">Transmembrane helix</keyword>
<sequence length="314" mass="33198">MFIPRFLFFFLFCVSSTLASNTCYFPNGLPSTDEPCDPDALFTQCCGSRSACLTNGLCILEASNDTGINYARGTCTDKTWASSLCPQQCQLNQDTPKNSSAYDFRTNGVQVWQCGSQGYADEAKYCCESEAERQRCCSTEKAVFTLQGAVLGASTSASTTSSTSLSASSSSISASGPTPTASPASGVTSSGVTTSGVTTSGITSMTTPTTTPPVKETSQKSDNTKLIAIAAGVGGAVGLIIIIGVIAFFLRKHKRVDQKKMSEDPDVSELHGTAKQPVEVWTQPAEVWTQPHELSTQSQPAWELSADPKTPRAV</sequence>
<protein>
    <recommendedName>
        <fullName evidence="6">Mid2 domain-containing protein</fullName>
    </recommendedName>
</protein>
<evidence type="ECO:0000313" key="4">
    <source>
        <dbReference type="EMBL" id="OSS46710.1"/>
    </source>
</evidence>
<evidence type="ECO:0000256" key="2">
    <source>
        <dbReference type="SAM" id="Phobius"/>
    </source>
</evidence>
<feature type="transmembrane region" description="Helical" evidence="2">
    <location>
        <begin position="226"/>
        <end position="250"/>
    </location>
</feature>
<reference evidence="4 5" key="1">
    <citation type="journal article" date="2017" name="Genome Announc.">
        <title>Genome sequence of the saprophytic ascomycete Epicoccum nigrum ICMP 19927 strain isolated from New Zealand.</title>
        <authorList>
            <person name="Fokin M."/>
            <person name="Fleetwood D."/>
            <person name="Weir B.S."/>
            <person name="Villas-Boas S.G."/>
        </authorList>
    </citation>
    <scope>NUCLEOTIDE SEQUENCE [LARGE SCALE GENOMIC DNA]</scope>
    <source>
        <strain evidence="4 5">ICMP 19927</strain>
    </source>
</reference>